<dbReference type="Pfam" id="PF13919">
    <property type="entry name" value="ASXH"/>
    <property type="match status" value="1"/>
</dbReference>
<comment type="caution">
    <text evidence="3">The sequence shown here is derived from an EMBL/GenBank/DDBJ whole genome shotgun (WGS) entry which is preliminary data.</text>
</comment>
<dbReference type="Proteomes" id="UP001175261">
    <property type="component" value="Unassembled WGS sequence"/>
</dbReference>
<gene>
    <name evidence="3" type="ORF">NLU13_9373</name>
</gene>
<feature type="compositionally biased region" description="Polar residues" evidence="1">
    <location>
        <begin position="111"/>
        <end position="125"/>
    </location>
</feature>
<feature type="compositionally biased region" description="Low complexity" evidence="1">
    <location>
        <begin position="13"/>
        <end position="25"/>
    </location>
</feature>
<feature type="compositionally biased region" description="Basic and acidic residues" evidence="1">
    <location>
        <begin position="285"/>
        <end position="303"/>
    </location>
</feature>
<dbReference type="InterPro" id="IPR028020">
    <property type="entry name" value="ASX_DEUBAD_dom"/>
</dbReference>
<name>A0AA39L448_SARSR</name>
<evidence type="ECO:0000313" key="4">
    <source>
        <dbReference type="Proteomes" id="UP001175261"/>
    </source>
</evidence>
<feature type="compositionally biased region" description="Basic and acidic residues" evidence="1">
    <location>
        <begin position="98"/>
        <end position="107"/>
    </location>
</feature>
<evidence type="ECO:0000256" key="1">
    <source>
        <dbReference type="SAM" id="MobiDB-lite"/>
    </source>
</evidence>
<sequence length="324" mass="35928">MATLARDGEEPRSTSSAPESPLSSPRDVDLSDSSFYDHVRLVEAEGGVNRQPQAGQAADRKMAQDADPGDATNPKLASHHIDDDEDELVGDPIPPESAPDRGSHDEPADTSGVSLPTAESTSASAPTRRMPNRQKKIIIKPSPKKTPRKIVWTTERLLTDPKSPLVKADLRSIVASPMAWDILDTQTKTEILALFPHQHMVLDAGTENARPDFAAMMNDDSFRGDCASYIENISSGRHDHDWLTSAYHAHHRRKMGDFDEFLVQRLQGDWGVELPDAFKPRRAPRIQEEIAHRENGEEKHKNDCTNMSEEQLKTGEQDVSMESG</sequence>
<feature type="region of interest" description="Disordered" evidence="1">
    <location>
        <begin position="283"/>
        <end position="324"/>
    </location>
</feature>
<evidence type="ECO:0000259" key="2">
    <source>
        <dbReference type="Pfam" id="PF13919"/>
    </source>
</evidence>
<protein>
    <recommendedName>
        <fullName evidence="2">ASX DEUBAD domain-containing protein</fullName>
    </recommendedName>
</protein>
<organism evidence="3 4">
    <name type="scientific">Sarocladium strictum</name>
    <name type="common">Black bundle disease fungus</name>
    <name type="synonym">Acremonium strictum</name>
    <dbReference type="NCBI Taxonomy" id="5046"/>
    <lineage>
        <taxon>Eukaryota</taxon>
        <taxon>Fungi</taxon>
        <taxon>Dikarya</taxon>
        <taxon>Ascomycota</taxon>
        <taxon>Pezizomycotina</taxon>
        <taxon>Sordariomycetes</taxon>
        <taxon>Hypocreomycetidae</taxon>
        <taxon>Hypocreales</taxon>
        <taxon>Sarocladiaceae</taxon>
        <taxon>Sarocladium</taxon>
    </lineage>
</organism>
<accession>A0AA39L448</accession>
<evidence type="ECO:0000313" key="3">
    <source>
        <dbReference type="EMBL" id="KAK0383462.1"/>
    </source>
</evidence>
<feature type="compositionally biased region" description="Basic and acidic residues" evidence="1">
    <location>
        <begin position="1"/>
        <end position="12"/>
    </location>
</feature>
<proteinExistence type="predicted"/>
<feature type="compositionally biased region" description="Basic residues" evidence="1">
    <location>
        <begin position="130"/>
        <end position="145"/>
    </location>
</feature>
<dbReference type="AlphaFoldDB" id="A0AA39L448"/>
<feature type="region of interest" description="Disordered" evidence="1">
    <location>
        <begin position="1"/>
        <end position="145"/>
    </location>
</feature>
<reference evidence="3" key="1">
    <citation type="submission" date="2022-10" db="EMBL/GenBank/DDBJ databases">
        <title>Determination and structural analysis of whole genome sequence of Sarocladium strictum F4-1.</title>
        <authorList>
            <person name="Hu L."/>
            <person name="Jiang Y."/>
        </authorList>
    </citation>
    <scope>NUCLEOTIDE SEQUENCE</scope>
    <source>
        <strain evidence="3">F4-1</strain>
    </source>
</reference>
<dbReference type="EMBL" id="JAPDFR010000009">
    <property type="protein sequence ID" value="KAK0383462.1"/>
    <property type="molecule type" value="Genomic_DNA"/>
</dbReference>
<keyword evidence="4" id="KW-1185">Reference proteome</keyword>
<feature type="domain" description="ASX DEUBAD" evidence="2">
    <location>
        <begin position="143"/>
        <end position="271"/>
    </location>
</feature>